<evidence type="ECO:0000313" key="3">
    <source>
        <dbReference type="EMBL" id="MDP5183849.1"/>
    </source>
</evidence>
<comment type="caution">
    <text evidence="3">The sequence shown here is derived from an EMBL/GenBank/DDBJ whole genome shotgun (WGS) entry which is preliminary data.</text>
</comment>
<accession>A0ABT9IFE3</accession>
<evidence type="ECO:0000256" key="1">
    <source>
        <dbReference type="SAM" id="MobiDB-lite"/>
    </source>
</evidence>
<evidence type="ECO:0000313" key="4">
    <source>
        <dbReference type="Proteomes" id="UP001233673"/>
    </source>
</evidence>
<keyword evidence="4" id="KW-1185">Reference proteome</keyword>
<organism evidence="3 4">
    <name type="scientific">Blastococcus carthaginiensis</name>
    <dbReference type="NCBI Taxonomy" id="3050034"/>
    <lineage>
        <taxon>Bacteria</taxon>
        <taxon>Bacillati</taxon>
        <taxon>Actinomycetota</taxon>
        <taxon>Actinomycetes</taxon>
        <taxon>Geodermatophilales</taxon>
        <taxon>Geodermatophilaceae</taxon>
        <taxon>Blastococcus</taxon>
    </lineage>
</organism>
<keyword evidence="2" id="KW-1133">Transmembrane helix</keyword>
<keyword evidence="2" id="KW-0472">Membrane</keyword>
<dbReference type="EMBL" id="JASNFN010000016">
    <property type="protein sequence ID" value="MDP5183849.1"/>
    <property type="molecule type" value="Genomic_DNA"/>
</dbReference>
<keyword evidence="2" id="KW-0812">Transmembrane</keyword>
<protein>
    <submittedName>
        <fullName evidence="3">Uncharacterized protein</fullName>
    </submittedName>
</protein>
<feature type="region of interest" description="Disordered" evidence="1">
    <location>
        <begin position="94"/>
        <end position="115"/>
    </location>
</feature>
<proteinExistence type="predicted"/>
<feature type="transmembrane region" description="Helical" evidence="2">
    <location>
        <begin position="122"/>
        <end position="144"/>
    </location>
</feature>
<sequence>MTDTSDDAATDPFVTQVGWLIASSGGRDQLVTRSGGLVSARTLDNWMAGSYPRTKVTGAVRELDAWARAELPGYPEAAGVPALVDSCGPYRGASTVGPATADDPAEETPAGPAPRRRRLPTWALLAVALVLVAVLSSALTALVLGERSPEASAADPTLAANDLVNVPLPSTGDGTPVQEEAGSIGANTFADPRTLSGRGAPIPPHTTIMVRCRYYAPSVPSVSPDGFWYLIETEPWNGLWTPANSYMNGDPPGGPYLHNTDFAVPVCR</sequence>
<evidence type="ECO:0000256" key="2">
    <source>
        <dbReference type="SAM" id="Phobius"/>
    </source>
</evidence>
<dbReference type="RefSeq" id="WP_306000454.1">
    <property type="nucleotide sequence ID" value="NZ_JASNFN010000016.1"/>
</dbReference>
<reference evidence="4" key="1">
    <citation type="submission" date="2023-05" db="EMBL/GenBank/DDBJ databases">
        <title>Draft genome of Pseudofrankia sp. BMG5.37.</title>
        <authorList>
            <person name="Gtari M."/>
            <person name="Ghodhbane F."/>
            <person name="Sbissi I."/>
        </authorList>
    </citation>
    <scope>NUCLEOTIDE SEQUENCE [LARGE SCALE GENOMIC DNA]</scope>
    <source>
        <strain evidence="4">BMG 814</strain>
    </source>
</reference>
<dbReference type="Proteomes" id="UP001233673">
    <property type="component" value="Unassembled WGS sequence"/>
</dbReference>
<gene>
    <name evidence="3" type="ORF">QOZ88_14510</name>
</gene>
<name>A0ABT9IFE3_9ACTN</name>